<accession>A0AAW0NB87</accession>
<dbReference type="InterPro" id="IPR036179">
    <property type="entry name" value="Ig-like_dom_sf"/>
</dbReference>
<dbReference type="Proteomes" id="UP001460270">
    <property type="component" value="Unassembled WGS sequence"/>
</dbReference>
<evidence type="ECO:0000313" key="14">
    <source>
        <dbReference type="Proteomes" id="UP001460270"/>
    </source>
</evidence>
<evidence type="ECO:0000256" key="2">
    <source>
        <dbReference type="ARBA" id="ARBA00022475"/>
    </source>
</evidence>
<dbReference type="GO" id="GO:0007166">
    <property type="term" value="P:cell surface receptor signaling pathway"/>
    <property type="evidence" value="ECO:0007669"/>
    <property type="project" value="TreeGrafter"/>
</dbReference>
<dbReference type="PANTHER" id="PTHR25466:SF9">
    <property type="entry name" value="FIBRONECTIN TYPE-III DOMAIN-CONTAINING PROTEIN"/>
    <property type="match status" value="1"/>
</dbReference>
<comment type="subcellular location">
    <subcellularLocation>
        <location evidence="1">Cell membrane</location>
        <topology evidence="1">Single-pass type I membrane protein</topology>
    </subcellularLocation>
</comment>
<keyword evidence="4" id="KW-0732">Signal</keyword>
<dbReference type="PANTHER" id="PTHR25466">
    <property type="entry name" value="T-LYMPHOCYTE ACTIVATION ANTIGEN"/>
    <property type="match status" value="1"/>
</dbReference>
<evidence type="ECO:0000256" key="9">
    <source>
        <dbReference type="ARBA" id="ARBA00023180"/>
    </source>
</evidence>
<evidence type="ECO:0000256" key="5">
    <source>
        <dbReference type="ARBA" id="ARBA00022989"/>
    </source>
</evidence>
<dbReference type="Gene3D" id="2.60.40.10">
    <property type="entry name" value="Immunoglobulins"/>
    <property type="match status" value="2"/>
</dbReference>
<evidence type="ECO:0000313" key="13">
    <source>
        <dbReference type="EMBL" id="KAK7889092.1"/>
    </source>
</evidence>
<keyword evidence="2" id="KW-1003">Cell membrane</keyword>
<dbReference type="AlphaFoldDB" id="A0AAW0NB87"/>
<feature type="domain" description="Ig-like" evidence="12">
    <location>
        <begin position="163"/>
        <end position="249"/>
    </location>
</feature>
<keyword evidence="14" id="KW-1185">Reference proteome</keyword>
<evidence type="ECO:0000256" key="10">
    <source>
        <dbReference type="ARBA" id="ARBA00023319"/>
    </source>
</evidence>
<evidence type="ECO:0000256" key="8">
    <source>
        <dbReference type="ARBA" id="ARBA00023170"/>
    </source>
</evidence>
<proteinExistence type="predicted"/>
<dbReference type="EMBL" id="JBBPFD010000018">
    <property type="protein sequence ID" value="KAK7889092.1"/>
    <property type="molecule type" value="Genomic_DNA"/>
</dbReference>
<evidence type="ECO:0000256" key="7">
    <source>
        <dbReference type="ARBA" id="ARBA00023157"/>
    </source>
</evidence>
<dbReference type="GO" id="GO:0071222">
    <property type="term" value="P:cellular response to lipopolysaccharide"/>
    <property type="evidence" value="ECO:0007669"/>
    <property type="project" value="TreeGrafter"/>
</dbReference>
<dbReference type="GO" id="GO:0006955">
    <property type="term" value="P:immune response"/>
    <property type="evidence" value="ECO:0007669"/>
    <property type="project" value="TreeGrafter"/>
</dbReference>
<dbReference type="SUPFAM" id="SSF48726">
    <property type="entry name" value="Immunoglobulin"/>
    <property type="match status" value="1"/>
</dbReference>
<keyword evidence="5 11" id="KW-1133">Transmembrane helix</keyword>
<comment type="caution">
    <text evidence="13">The sequence shown here is derived from an EMBL/GenBank/DDBJ whole genome shotgun (WGS) entry which is preliminary data.</text>
</comment>
<protein>
    <recommendedName>
        <fullName evidence="12">Ig-like domain-containing protein</fullName>
    </recommendedName>
</protein>
<evidence type="ECO:0000256" key="6">
    <source>
        <dbReference type="ARBA" id="ARBA00023136"/>
    </source>
</evidence>
<keyword evidence="8" id="KW-0675">Receptor</keyword>
<organism evidence="13 14">
    <name type="scientific">Mugilogobius chulae</name>
    <name type="common">yellowstripe goby</name>
    <dbReference type="NCBI Taxonomy" id="88201"/>
    <lineage>
        <taxon>Eukaryota</taxon>
        <taxon>Metazoa</taxon>
        <taxon>Chordata</taxon>
        <taxon>Craniata</taxon>
        <taxon>Vertebrata</taxon>
        <taxon>Euteleostomi</taxon>
        <taxon>Actinopterygii</taxon>
        <taxon>Neopterygii</taxon>
        <taxon>Teleostei</taxon>
        <taxon>Neoteleostei</taxon>
        <taxon>Acanthomorphata</taxon>
        <taxon>Gobiaria</taxon>
        <taxon>Gobiiformes</taxon>
        <taxon>Gobioidei</taxon>
        <taxon>Gobiidae</taxon>
        <taxon>Gobionellinae</taxon>
        <taxon>Mugilogobius</taxon>
    </lineage>
</organism>
<dbReference type="GO" id="GO:0042130">
    <property type="term" value="P:negative regulation of T cell proliferation"/>
    <property type="evidence" value="ECO:0007669"/>
    <property type="project" value="TreeGrafter"/>
</dbReference>
<dbReference type="GO" id="GO:0031295">
    <property type="term" value="P:T cell costimulation"/>
    <property type="evidence" value="ECO:0007669"/>
    <property type="project" value="TreeGrafter"/>
</dbReference>
<feature type="transmembrane region" description="Helical" evidence="11">
    <location>
        <begin position="268"/>
        <end position="291"/>
    </location>
</feature>
<evidence type="ECO:0000259" key="12">
    <source>
        <dbReference type="PROSITE" id="PS50835"/>
    </source>
</evidence>
<dbReference type="InterPro" id="IPR013783">
    <property type="entry name" value="Ig-like_fold"/>
</dbReference>
<dbReference type="Pfam" id="PF08205">
    <property type="entry name" value="C2-set_2"/>
    <property type="match status" value="1"/>
</dbReference>
<keyword evidence="3 11" id="KW-0812">Transmembrane</keyword>
<dbReference type="PROSITE" id="PS50835">
    <property type="entry name" value="IG_LIKE"/>
    <property type="match status" value="1"/>
</dbReference>
<dbReference type="InterPro" id="IPR007110">
    <property type="entry name" value="Ig-like_dom"/>
</dbReference>
<dbReference type="InterPro" id="IPR013162">
    <property type="entry name" value="CD80_C2-set"/>
</dbReference>
<dbReference type="GO" id="GO:0009897">
    <property type="term" value="C:external side of plasma membrane"/>
    <property type="evidence" value="ECO:0007669"/>
    <property type="project" value="TreeGrafter"/>
</dbReference>
<evidence type="ECO:0000256" key="1">
    <source>
        <dbReference type="ARBA" id="ARBA00004251"/>
    </source>
</evidence>
<gene>
    <name evidence="13" type="ORF">WMY93_024652</name>
</gene>
<dbReference type="GO" id="GO:0042102">
    <property type="term" value="P:positive regulation of T cell proliferation"/>
    <property type="evidence" value="ECO:0007669"/>
    <property type="project" value="TreeGrafter"/>
</dbReference>
<keyword evidence="9" id="KW-0325">Glycoprotein</keyword>
<evidence type="ECO:0000256" key="3">
    <source>
        <dbReference type="ARBA" id="ARBA00022692"/>
    </source>
</evidence>
<sequence length="339" mass="38280">MALLMYSRFMNKKVFHCFYAQLQWVMRVALWSFGLSFCCFFTFSSSVDEECVVGIVGHPVLLPCFLQHELLSFQNLSVEWRKGSELILKAEWDTDGDVETWSLNYASIPGTAPLTGNFSLALPKVNPKEDEMIYSLFLTSEEGNVSAPLCSVCLRMAARFSSPLLQRDETTESNRTVFLCQSSGGFPKPTVYWLINDTEQPPEDSVWTDATHLPDSSLYNVTSLLKVNLSKDDSVSCSIQNQWMNETLTSRSKGAKEDTIRGRASEGLWMFSTGLCVAVGILVGAGVGYQIHLDRISKKRRVLYESTKGQRRNKKHQFIEETETIKTEEETMMSKESCV</sequence>
<keyword evidence="10" id="KW-0393">Immunoglobulin domain</keyword>
<keyword evidence="6 11" id="KW-0472">Membrane</keyword>
<name>A0AAW0NB87_9GOBI</name>
<dbReference type="InterPro" id="IPR051713">
    <property type="entry name" value="T-cell_Activation_Regulation"/>
</dbReference>
<evidence type="ECO:0000256" key="4">
    <source>
        <dbReference type="ARBA" id="ARBA00022729"/>
    </source>
</evidence>
<reference evidence="14" key="1">
    <citation type="submission" date="2024-04" db="EMBL/GenBank/DDBJ databases">
        <title>Salinicola lusitanus LLJ914,a marine bacterium isolated from the Okinawa Trough.</title>
        <authorList>
            <person name="Li J."/>
        </authorList>
    </citation>
    <scope>NUCLEOTIDE SEQUENCE [LARGE SCALE GENOMIC DNA]</scope>
</reference>
<keyword evidence="7" id="KW-1015">Disulfide bond</keyword>
<evidence type="ECO:0000256" key="11">
    <source>
        <dbReference type="SAM" id="Phobius"/>
    </source>
</evidence>